<reference evidence="9 10" key="1">
    <citation type="journal article" date="2012" name="Genome Biol.">
        <title>The genome of the polar eukaryotic microalga coccomyxa subellipsoidea reveals traits of cold adaptation.</title>
        <authorList>
            <person name="Blanc G."/>
            <person name="Agarkova I."/>
            <person name="Grimwood J."/>
            <person name="Kuo A."/>
            <person name="Brueggeman A."/>
            <person name="Dunigan D."/>
            <person name="Gurnon J."/>
            <person name="Ladunga I."/>
            <person name="Lindquist E."/>
            <person name="Lucas S."/>
            <person name="Pangilinan J."/>
            <person name="Proschold T."/>
            <person name="Salamov A."/>
            <person name="Schmutz J."/>
            <person name="Weeks D."/>
            <person name="Yamada T."/>
            <person name="Claverie J.M."/>
            <person name="Grigoriev I."/>
            <person name="Van Etten J."/>
            <person name="Lomsadze A."/>
            <person name="Borodovsky M."/>
        </authorList>
    </citation>
    <scope>NUCLEOTIDE SEQUENCE [LARGE SCALE GENOMIC DNA]</scope>
    <source>
        <strain evidence="9 10">C-169</strain>
    </source>
</reference>
<dbReference type="STRING" id="574566.I0YMC8"/>
<dbReference type="NCBIfam" id="TIGR01066">
    <property type="entry name" value="rplM_bact"/>
    <property type="match status" value="1"/>
</dbReference>
<evidence type="ECO:0000256" key="8">
    <source>
        <dbReference type="SAM" id="MobiDB-lite"/>
    </source>
</evidence>
<evidence type="ECO:0000313" key="10">
    <source>
        <dbReference type="Proteomes" id="UP000007264"/>
    </source>
</evidence>
<organism evidence="9 10">
    <name type="scientific">Coccomyxa subellipsoidea (strain C-169)</name>
    <name type="common">Green microalga</name>
    <dbReference type="NCBI Taxonomy" id="574566"/>
    <lineage>
        <taxon>Eukaryota</taxon>
        <taxon>Viridiplantae</taxon>
        <taxon>Chlorophyta</taxon>
        <taxon>core chlorophytes</taxon>
        <taxon>Trebouxiophyceae</taxon>
        <taxon>Trebouxiophyceae incertae sedis</taxon>
        <taxon>Coccomyxaceae</taxon>
        <taxon>Coccomyxa</taxon>
        <taxon>Coccomyxa subellipsoidea</taxon>
    </lineage>
</organism>
<dbReference type="Proteomes" id="UP000007264">
    <property type="component" value="Unassembled WGS sequence"/>
</dbReference>
<feature type="compositionally biased region" description="Basic and acidic residues" evidence="8">
    <location>
        <begin position="221"/>
        <end position="231"/>
    </location>
</feature>
<dbReference type="FunFam" id="3.90.1180.10:FF:000001">
    <property type="entry name" value="50S ribosomal protein L13"/>
    <property type="match status" value="1"/>
</dbReference>
<comment type="caution">
    <text evidence="9">The sequence shown here is derived from an EMBL/GenBank/DDBJ whole genome shotgun (WGS) entry which is preliminary data.</text>
</comment>
<dbReference type="RefSeq" id="XP_005644091.1">
    <property type="nucleotide sequence ID" value="XM_005644034.1"/>
</dbReference>
<evidence type="ECO:0000256" key="6">
    <source>
        <dbReference type="ARBA" id="ARBA00082726"/>
    </source>
</evidence>
<dbReference type="InterPro" id="IPR036899">
    <property type="entry name" value="Ribosomal_uL13_sf"/>
</dbReference>
<dbReference type="GeneID" id="17037519"/>
<dbReference type="PANTHER" id="PTHR11545:SF41">
    <property type="entry name" value="50S RIBOSOMAL PROTEIN L13, CHLOROPLASTIC"/>
    <property type="match status" value="1"/>
</dbReference>
<protein>
    <recommendedName>
        <fullName evidence="4">Large ribosomal subunit protein uL13c</fullName>
    </recommendedName>
    <alternativeName>
        <fullName evidence="5">50S ribosomal protein L13, chloroplastic</fullName>
    </alternativeName>
    <alternativeName>
        <fullName evidence="6">CL13</fullName>
    </alternativeName>
</protein>
<dbReference type="GO" id="GO:0005762">
    <property type="term" value="C:mitochondrial large ribosomal subunit"/>
    <property type="evidence" value="ECO:0007669"/>
    <property type="project" value="TreeGrafter"/>
</dbReference>
<evidence type="ECO:0000256" key="4">
    <source>
        <dbReference type="ARBA" id="ARBA00068945"/>
    </source>
</evidence>
<dbReference type="GO" id="GO:0003729">
    <property type="term" value="F:mRNA binding"/>
    <property type="evidence" value="ECO:0007669"/>
    <property type="project" value="UniProtKB-ARBA"/>
</dbReference>
<feature type="region of interest" description="Disordered" evidence="8">
    <location>
        <begin position="202"/>
        <end position="231"/>
    </location>
</feature>
<keyword evidence="10" id="KW-1185">Reference proteome</keyword>
<proteinExistence type="inferred from homology"/>
<keyword evidence="3 7" id="KW-0687">Ribonucleoprotein</keyword>
<dbReference type="eggNOG" id="KOG3203">
    <property type="taxonomic scope" value="Eukaryota"/>
</dbReference>
<dbReference type="KEGG" id="csl:COCSUDRAFT_25638"/>
<dbReference type="PROSITE" id="PS00783">
    <property type="entry name" value="RIBOSOMAL_L13"/>
    <property type="match status" value="1"/>
</dbReference>
<dbReference type="SUPFAM" id="SSF52161">
    <property type="entry name" value="Ribosomal protein L13"/>
    <property type="match status" value="1"/>
</dbReference>
<dbReference type="GO" id="GO:0006412">
    <property type="term" value="P:translation"/>
    <property type="evidence" value="ECO:0007669"/>
    <property type="project" value="InterPro"/>
</dbReference>
<dbReference type="HAMAP" id="MF_01366">
    <property type="entry name" value="Ribosomal_uL13"/>
    <property type="match status" value="1"/>
</dbReference>
<evidence type="ECO:0000256" key="5">
    <source>
        <dbReference type="ARBA" id="ARBA00077140"/>
    </source>
</evidence>
<dbReference type="InterPro" id="IPR005823">
    <property type="entry name" value="Ribosomal_uL13_bac-type"/>
</dbReference>
<evidence type="ECO:0000256" key="2">
    <source>
        <dbReference type="ARBA" id="ARBA00022980"/>
    </source>
</evidence>
<dbReference type="OrthoDB" id="274622at2759"/>
<dbReference type="PANTHER" id="PTHR11545">
    <property type="entry name" value="RIBOSOMAL PROTEIN L13"/>
    <property type="match status" value="1"/>
</dbReference>
<evidence type="ECO:0000313" key="9">
    <source>
        <dbReference type="EMBL" id="EIE19547.1"/>
    </source>
</evidence>
<dbReference type="InterPro" id="IPR023563">
    <property type="entry name" value="Ribosomal_uL13_CS"/>
</dbReference>
<accession>I0YMC8</accession>
<evidence type="ECO:0000256" key="1">
    <source>
        <dbReference type="ARBA" id="ARBA00006227"/>
    </source>
</evidence>
<dbReference type="Gene3D" id="3.90.1180.10">
    <property type="entry name" value="Ribosomal protein L13"/>
    <property type="match status" value="1"/>
</dbReference>
<dbReference type="GO" id="GO:0003735">
    <property type="term" value="F:structural constituent of ribosome"/>
    <property type="evidence" value="ECO:0007669"/>
    <property type="project" value="InterPro"/>
</dbReference>
<dbReference type="GO" id="GO:0017148">
    <property type="term" value="P:negative regulation of translation"/>
    <property type="evidence" value="ECO:0007669"/>
    <property type="project" value="TreeGrafter"/>
</dbReference>
<evidence type="ECO:0000256" key="7">
    <source>
        <dbReference type="RuleBase" id="RU003877"/>
    </source>
</evidence>
<dbReference type="AlphaFoldDB" id="I0YMC8"/>
<comment type="similarity">
    <text evidence="1 7">Belongs to the universal ribosomal protein uL13 family.</text>
</comment>
<sequence length="231" mass="25307">MQSPAVTSTFSVACNLHNRRLCAAPATGHNRLAAAPSLRLDARRSGLSVSCSAAAATEESRQIASLGPDLWNRTYYPTKEDANTVKKPWYVVDAEGQTLGRLSVLVADHIRGKTVPTYAPSMDMGAYVVVVNAEKVTVSGNKFNDKMYRRHTGRPGSLKEETFKKLQARIPQRIVEQAVKGMLPSGRIGRHLFTHLKVYKGEAHPHSAQQPVDVTHKINKKPSEAIKDPSA</sequence>
<gene>
    <name evidence="9" type="ORF">COCSUDRAFT_25638</name>
</gene>
<dbReference type="EMBL" id="AGSI01000018">
    <property type="protein sequence ID" value="EIE19547.1"/>
    <property type="molecule type" value="Genomic_DNA"/>
</dbReference>
<dbReference type="InterPro" id="IPR005822">
    <property type="entry name" value="Ribosomal_uL13"/>
</dbReference>
<keyword evidence="2 7" id="KW-0689">Ribosomal protein</keyword>
<dbReference type="CDD" id="cd00392">
    <property type="entry name" value="Ribosomal_L13"/>
    <property type="match status" value="1"/>
</dbReference>
<evidence type="ECO:0000256" key="3">
    <source>
        <dbReference type="ARBA" id="ARBA00023274"/>
    </source>
</evidence>
<name>I0YMC8_COCSC</name>
<dbReference type="Pfam" id="PF00572">
    <property type="entry name" value="Ribosomal_L13"/>
    <property type="match status" value="1"/>
</dbReference>